<evidence type="ECO:0000256" key="1">
    <source>
        <dbReference type="ARBA" id="ARBA00010211"/>
    </source>
</evidence>
<name>A0ABZ2PMY6_9NOCA</name>
<evidence type="ECO:0000259" key="3">
    <source>
        <dbReference type="Pfam" id="PF01557"/>
    </source>
</evidence>
<dbReference type="PANTHER" id="PTHR42796:SF4">
    <property type="entry name" value="FUMARYLACETOACETATE HYDROLASE DOMAIN-CONTAINING PROTEIN 2A"/>
    <property type="match status" value="1"/>
</dbReference>
<keyword evidence="4" id="KW-0378">Hydrolase</keyword>
<dbReference type="EMBL" id="CP147846">
    <property type="protein sequence ID" value="WXG70548.1"/>
    <property type="molecule type" value="Genomic_DNA"/>
</dbReference>
<accession>A0ABZ2PMY6</accession>
<reference evidence="4 5" key="1">
    <citation type="submission" date="2024-03" db="EMBL/GenBank/DDBJ databases">
        <title>Natural products discovery in diverse microorganisms through a two-stage MS feature dereplication strategy.</title>
        <authorList>
            <person name="Zhang R."/>
        </authorList>
    </citation>
    <scope>NUCLEOTIDE SEQUENCE [LARGE SCALE GENOMIC DNA]</scope>
    <source>
        <strain evidence="4 5">18930</strain>
    </source>
</reference>
<gene>
    <name evidence="4" type="ORF">WDS16_08660</name>
</gene>
<dbReference type="PANTHER" id="PTHR42796">
    <property type="entry name" value="FUMARYLACETOACETATE HYDROLASE DOMAIN-CONTAINING PROTEIN 2A-RELATED"/>
    <property type="match status" value="1"/>
</dbReference>
<evidence type="ECO:0000313" key="4">
    <source>
        <dbReference type="EMBL" id="WXG70548.1"/>
    </source>
</evidence>
<keyword evidence="2" id="KW-0479">Metal-binding</keyword>
<dbReference type="SUPFAM" id="SSF56529">
    <property type="entry name" value="FAH"/>
    <property type="match status" value="1"/>
</dbReference>
<keyword evidence="5" id="KW-1185">Reference proteome</keyword>
<dbReference type="Proteomes" id="UP001432000">
    <property type="component" value="Chromosome"/>
</dbReference>
<evidence type="ECO:0000313" key="5">
    <source>
        <dbReference type="Proteomes" id="UP001432000"/>
    </source>
</evidence>
<sequence>MPVNVVRTADGWWRLDGDRAIRIDTAAQTTGQLLAEREAITAASGPGTSVAELELVSPITAPCRVVAQLLNYRSHAIDAGSDAKTLQPTFFRKSSASISGPNDPIRQPPEVALLDYEIELGIVVGAEIPIGTTVTDDTLSKYVAGLVVANDVSAREIQLTKVQVYESKSYPTFTPLGPRLVLLDNDELRRIPELHMSLAVNGESRQDQTIGNDLITPPAEALTRLARFQNMTAGDVLLTGTPIGTAISAPPRIVQKVGELIPPALKWKFFFARQAKNPKYLSVDDVVTAGIRTADGAIDLGMQRTVVR</sequence>
<protein>
    <submittedName>
        <fullName evidence="4">Fumarylacetoacetate hydrolase family protein</fullName>
    </submittedName>
</protein>
<dbReference type="RefSeq" id="WP_338892027.1">
    <property type="nucleotide sequence ID" value="NZ_CP147846.1"/>
</dbReference>
<dbReference type="InterPro" id="IPR011234">
    <property type="entry name" value="Fumarylacetoacetase-like_C"/>
</dbReference>
<evidence type="ECO:0000256" key="2">
    <source>
        <dbReference type="ARBA" id="ARBA00022723"/>
    </source>
</evidence>
<dbReference type="Gene3D" id="3.90.850.10">
    <property type="entry name" value="Fumarylacetoacetase-like, C-terminal domain"/>
    <property type="match status" value="1"/>
</dbReference>
<dbReference type="InterPro" id="IPR051121">
    <property type="entry name" value="FAH"/>
</dbReference>
<feature type="domain" description="Fumarylacetoacetase-like C-terminal" evidence="3">
    <location>
        <begin position="65"/>
        <end position="291"/>
    </location>
</feature>
<dbReference type="GO" id="GO:0016787">
    <property type="term" value="F:hydrolase activity"/>
    <property type="evidence" value="ECO:0007669"/>
    <property type="project" value="UniProtKB-KW"/>
</dbReference>
<dbReference type="InterPro" id="IPR036663">
    <property type="entry name" value="Fumarylacetoacetase_C_sf"/>
</dbReference>
<organism evidence="4 5">
    <name type="scientific">Rhodococcus sovatensis</name>
    <dbReference type="NCBI Taxonomy" id="1805840"/>
    <lineage>
        <taxon>Bacteria</taxon>
        <taxon>Bacillati</taxon>
        <taxon>Actinomycetota</taxon>
        <taxon>Actinomycetes</taxon>
        <taxon>Mycobacteriales</taxon>
        <taxon>Nocardiaceae</taxon>
        <taxon>Rhodococcus</taxon>
    </lineage>
</organism>
<comment type="similarity">
    <text evidence="1">Belongs to the FAH family.</text>
</comment>
<proteinExistence type="inferred from homology"/>
<dbReference type="Pfam" id="PF01557">
    <property type="entry name" value="FAA_hydrolase"/>
    <property type="match status" value="1"/>
</dbReference>